<evidence type="ECO:0000313" key="2">
    <source>
        <dbReference type="EMBL" id="NME28554.1"/>
    </source>
</evidence>
<proteinExistence type="predicted"/>
<organism evidence="2 3">
    <name type="scientific">Megasphaera hexanoica</name>
    <dbReference type="NCBI Taxonomy" id="1675036"/>
    <lineage>
        <taxon>Bacteria</taxon>
        <taxon>Bacillati</taxon>
        <taxon>Bacillota</taxon>
        <taxon>Negativicutes</taxon>
        <taxon>Veillonellales</taxon>
        <taxon>Veillonellaceae</taxon>
        <taxon>Megasphaera</taxon>
    </lineage>
</organism>
<protein>
    <submittedName>
        <fullName evidence="2">GNAT family N-acetyltransferase</fullName>
    </submittedName>
</protein>
<dbReference type="InterPro" id="IPR000182">
    <property type="entry name" value="GNAT_dom"/>
</dbReference>
<dbReference type="SUPFAM" id="SSF55729">
    <property type="entry name" value="Acyl-CoA N-acyltransferases (Nat)"/>
    <property type="match status" value="1"/>
</dbReference>
<dbReference type="AlphaFoldDB" id="A0A848BWD0"/>
<dbReference type="RefSeq" id="WP_170087670.1">
    <property type="nucleotide sequence ID" value="NZ_JABAFG010000011.1"/>
</dbReference>
<dbReference type="GO" id="GO:0016747">
    <property type="term" value="F:acyltransferase activity, transferring groups other than amino-acyl groups"/>
    <property type="evidence" value="ECO:0007669"/>
    <property type="project" value="InterPro"/>
</dbReference>
<dbReference type="CDD" id="cd04301">
    <property type="entry name" value="NAT_SF"/>
    <property type="match status" value="1"/>
</dbReference>
<feature type="domain" description="N-acetyltransferase" evidence="1">
    <location>
        <begin position="1"/>
        <end position="78"/>
    </location>
</feature>
<dbReference type="Pfam" id="PF00583">
    <property type="entry name" value="Acetyltransf_1"/>
    <property type="match status" value="1"/>
</dbReference>
<evidence type="ECO:0000259" key="1">
    <source>
        <dbReference type="PROSITE" id="PS51186"/>
    </source>
</evidence>
<dbReference type="EMBL" id="JABAFG010000011">
    <property type="protein sequence ID" value="NME28554.1"/>
    <property type="molecule type" value="Genomic_DNA"/>
</dbReference>
<name>A0A848BWD0_9FIRM</name>
<gene>
    <name evidence="2" type="ORF">HF872_07935</name>
</gene>
<dbReference type="Proteomes" id="UP000591071">
    <property type="component" value="Unassembled WGS sequence"/>
</dbReference>
<accession>A0A848BWD0</accession>
<keyword evidence="2" id="KW-0808">Transferase</keyword>
<reference evidence="2 3" key="1">
    <citation type="submission" date="2020-04" db="EMBL/GenBank/DDBJ databases">
        <authorList>
            <person name="Hitch T.C.A."/>
            <person name="Wylensek D."/>
            <person name="Clavel T."/>
        </authorList>
    </citation>
    <scope>NUCLEOTIDE SEQUENCE [LARGE SCALE GENOMIC DNA]</scope>
    <source>
        <strain evidence="2 3">Oil-RF-744-FAT-WT-6-1</strain>
    </source>
</reference>
<dbReference type="Gene3D" id="3.40.630.30">
    <property type="match status" value="1"/>
</dbReference>
<sequence length="81" mass="9489">MHRTAVDNAVRGRGLAQQIFAETERIAREREVYNIRIDTDEDNKIMRHIIEKMGFTYCGVVIFANSPKIAFQKCVYPDRDR</sequence>
<comment type="caution">
    <text evidence="2">The sequence shown here is derived from an EMBL/GenBank/DDBJ whole genome shotgun (WGS) entry which is preliminary data.</text>
</comment>
<dbReference type="InterPro" id="IPR016181">
    <property type="entry name" value="Acyl_CoA_acyltransferase"/>
</dbReference>
<evidence type="ECO:0000313" key="3">
    <source>
        <dbReference type="Proteomes" id="UP000591071"/>
    </source>
</evidence>
<dbReference type="PROSITE" id="PS51186">
    <property type="entry name" value="GNAT"/>
    <property type="match status" value="1"/>
</dbReference>